<dbReference type="Proteomes" id="UP000789719">
    <property type="component" value="Unassembled WGS sequence"/>
</dbReference>
<evidence type="ECO:0000256" key="9">
    <source>
        <dbReference type="SAM" id="Phobius"/>
    </source>
</evidence>
<feature type="transmembrane region" description="Helical" evidence="9">
    <location>
        <begin position="66"/>
        <end position="88"/>
    </location>
</feature>
<keyword evidence="4 8" id="KW-1003">Cell membrane</keyword>
<keyword evidence="7 8" id="KW-0472">Membrane</keyword>
<evidence type="ECO:0000256" key="8">
    <source>
        <dbReference type="PIRNR" id="PIRNR016661"/>
    </source>
</evidence>
<evidence type="ECO:0000256" key="2">
    <source>
        <dbReference type="ARBA" id="ARBA00010692"/>
    </source>
</evidence>
<organism evidence="10 11">
    <name type="scientific">Periweissella ghanensis</name>
    <dbReference type="NCBI Taxonomy" id="467997"/>
    <lineage>
        <taxon>Bacteria</taxon>
        <taxon>Bacillati</taxon>
        <taxon>Bacillota</taxon>
        <taxon>Bacilli</taxon>
        <taxon>Lactobacillales</taxon>
        <taxon>Lactobacillaceae</taxon>
        <taxon>Periweissella</taxon>
    </lineage>
</organism>
<evidence type="ECO:0000256" key="7">
    <source>
        <dbReference type="ARBA" id="ARBA00023136"/>
    </source>
</evidence>
<comment type="caution">
    <text evidence="10">The sequence shown here is derived from an EMBL/GenBank/DDBJ whole genome shotgun (WGS) entry which is preliminary data.</text>
</comment>
<dbReference type="EMBL" id="CAKKNT010000017">
    <property type="protein sequence ID" value="CAH0418873.1"/>
    <property type="molecule type" value="Genomic_DNA"/>
</dbReference>
<keyword evidence="5 9" id="KW-0812">Transmembrane</keyword>
<feature type="transmembrane region" description="Helical" evidence="9">
    <location>
        <begin position="119"/>
        <end position="143"/>
    </location>
</feature>
<dbReference type="PANTHER" id="PTHR34295:SF4">
    <property type="entry name" value="BIOTIN TRANSPORTER BIOY-RELATED"/>
    <property type="match status" value="1"/>
</dbReference>
<protein>
    <recommendedName>
        <fullName evidence="8">Biotin transporter</fullName>
    </recommendedName>
</protein>
<dbReference type="PANTHER" id="PTHR34295">
    <property type="entry name" value="BIOTIN TRANSPORTER BIOY"/>
    <property type="match status" value="1"/>
</dbReference>
<comment type="subcellular location">
    <subcellularLocation>
        <location evidence="1 8">Cell membrane</location>
        <topology evidence="1 8">Multi-pass membrane protein</topology>
    </subcellularLocation>
</comment>
<keyword evidence="6 9" id="KW-1133">Transmembrane helix</keyword>
<gene>
    <name evidence="10" type="primary">bioY2</name>
    <name evidence="10" type="ORF">WGH24286_01316</name>
</gene>
<evidence type="ECO:0000313" key="10">
    <source>
        <dbReference type="EMBL" id="CAH0418873.1"/>
    </source>
</evidence>
<feature type="transmembrane region" description="Helical" evidence="9">
    <location>
        <begin position="149"/>
        <end position="172"/>
    </location>
</feature>
<name>A0ABM8ZCI7_9LACO</name>
<feature type="transmembrane region" description="Helical" evidence="9">
    <location>
        <begin position="94"/>
        <end position="112"/>
    </location>
</feature>
<dbReference type="Gene3D" id="1.10.1760.20">
    <property type="match status" value="1"/>
</dbReference>
<dbReference type="InterPro" id="IPR003784">
    <property type="entry name" value="BioY"/>
</dbReference>
<accession>A0ABM8ZCI7</accession>
<evidence type="ECO:0000256" key="5">
    <source>
        <dbReference type="ARBA" id="ARBA00022692"/>
    </source>
</evidence>
<evidence type="ECO:0000256" key="3">
    <source>
        <dbReference type="ARBA" id="ARBA00022448"/>
    </source>
</evidence>
<dbReference type="PIRSF" id="PIRSF016661">
    <property type="entry name" value="BioY"/>
    <property type="match status" value="1"/>
</dbReference>
<sequence length="182" mass="19394">MDKPTSKKQANVRTLVLAAEFAVFLAIFAQISIPFGIVPFTGQTLALGLFASIARPKISLSAVALYLIMGAIGLPIFAGGSAGLVVLFGPNAGYLFGFLIYVALVSAVIVKYQRWWQIALANLGASLLQLLIGTIGYALWVHVPVTQALYAGMVVFIPLAIVKVVIVTLVATKIIQRFGVFK</sequence>
<evidence type="ECO:0000313" key="11">
    <source>
        <dbReference type="Proteomes" id="UP000789719"/>
    </source>
</evidence>
<evidence type="ECO:0000256" key="4">
    <source>
        <dbReference type="ARBA" id="ARBA00022475"/>
    </source>
</evidence>
<proteinExistence type="inferred from homology"/>
<keyword evidence="11" id="KW-1185">Reference proteome</keyword>
<evidence type="ECO:0000256" key="6">
    <source>
        <dbReference type="ARBA" id="ARBA00022989"/>
    </source>
</evidence>
<reference evidence="10 11" key="1">
    <citation type="submission" date="2021-11" db="EMBL/GenBank/DDBJ databases">
        <authorList>
            <person name="Depoorter E."/>
        </authorList>
    </citation>
    <scope>NUCLEOTIDE SEQUENCE [LARGE SCALE GENOMIC DNA]</scope>
    <source>
        <strain evidence="10 11">LMG 24286</strain>
    </source>
</reference>
<dbReference type="RefSeq" id="WP_230098955.1">
    <property type="nucleotide sequence ID" value="NZ_CAKKNT010000017.1"/>
</dbReference>
<keyword evidence="3 8" id="KW-0813">Transport</keyword>
<comment type="similarity">
    <text evidence="2 8">Belongs to the BioY family.</text>
</comment>
<evidence type="ECO:0000256" key="1">
    <source>
        <dbReference type="ARBA" id="ARBA00004651"/>
    </source>
</evidence>
<dbReference type="Pfam" id="PF02632">
    <property type="entry name" value="BioY"/>
    <property type="match status" value="1"/>
</dbReference>